<dbReference type="PANTHER" id="PTHR36453">
    <property type="entry name" value="SECRETED PROTEIN-RELATED"/>
    <property type="match status" value="1"/>
</dbReference>
<comment type="caution">
    <text evidence="2">The sequence shown here is derived from an EMBL/GenBank/DDBJ whole genome shotgun (WGS) entry which is preliminary data.</text>
</comment>
<dbReference type="Proteomes" id="UP001470230">
    <property type="component" value="Unassembled WGS sequence"/>
</dbReference>
<reference evidence="2 3" key="1">
    <citation type="submission" date="2024-04" db="EMBL/GenBank/DDBJ databases">
        <title>Tritrichomonas musculus Genome.</title>
        <authorList>
            <person name="Alves-Ferreira E."/>
            <person name="Grigg M."/>
            <person name="Lorenzi H."/>
            <person name="Galac M."/>
        </authorList>
    </citation>
    <scope>NUCLEOTIDE SEQUENCE [LARGE SCALE GENOMIC DNA]</scope>
    <source>
        <strain evidence="2 3">EAF2021</strain>
    </source>
</reference>
<organism evidence="2 3">
    <name type="scientific">Tritrichomonas musculus</name>
    <dbReference type="NCBI Taxonomy" id="1915356"/>
    <lineage>
        <taxon>Eukaryota</taxon>
        <taxon>Metamonada</taxon>
        <taxon>Parabasalia</taxon>
        <taxon>Tritrichomonadida</taxon>
        <taxon>Tritrichomonadidae</taxon>
        <taxon>Tritrichomonas</taxon>
    </lineage>
</organism>
<name>A0ABR2H041_9EUKA</name>
<dbReference type="EMBL" id="JAPFFF010000051">
    <property type="protein sequence ID" value="KAK8839554.1"/>
    <property type="molecule type" value="Genomic_DNA"/>
</dbReference>
<evidence type="ECO:0000313" key="3">
    <source>
        <dbReference type="Proteomes" id="UP001470230"/>
    </source>
</evidence>
<evidence type="ECO:0000313" key="2">
    <source>
        <dbReference type="EMBL" id="KAK8839554.1"/>
    </source>
</evidence>
<dbReference type="InterPro" id="IPR006626">
    <property type="entry name" value="PbH1"/>
</dbReference>
<dbReference type="SMART" id="SM00710">
    <property type="entry name" value="PbH1"/>
    <property type="match status" value="4"/>
</dbReference>
<dbReference type="Gene3D" id="2.160.20.10">
    <property type="entry name" value="Single-stranded right-handed beta-helix, Pectin lyase-like"/>
    <property type="match status" value="1"/>
</dbReference>
<dbReference type="SUPFAM" id="SSF51126">
    <property type="entry name" value="Pectin lyase-like"/>
    <property type="match status" value="1"/>
</dbReference>
<accession>A0ABR2H041</accession>
<proteinExistence type="predicted"/>
<gene>
    <name evidence="2" type="ORF">M9Y10_031913</name>
</gene>
<dbReference type="Pfam" id="PF13229">
    <property type="entry name" value="Beta_helix"/>
    <property type="match status" value="1"/>
</dbReference>
<dbReference type="InterPro" id="IPR039448">
    <property type="entry name" value="Beta_helix"/>
</dbReference>
<dbReference type="PANTHER" id="PTHR36453:SF1">
    <property type="entry name" value="RIGHT HANDED BETA HELIX DOMAIN-CONTAINING PROTEIN"/>
    <property type="match status" value="1"/>
</dbReference>
<dbReference type="InterPro" id="IPR011050">
    <property type="entry name" value="Pectin_lyase_fold/virulence"/>
</dbReference>
<keyword evidence="3" id="KW-1185">Reference proteome</keyword>
<dbReference type="InterPro" id="IPR012334">
    <property type="entry name" value="Pectin_lyas_fold"/>
</dbReference>
<evidence type="ECO:0000259" key="1">
    <source>
        <dbReference type="Pfam" id="PF13229"/>
    </source>
</evidence>
<protein>
    <recommendedName>
        <fullName evidence="1">Right handed beta helix domain-containing protein</fullName>
    </recommendedName>
</protein>
<sequence length="266" mass="29710">MSHCNEGPQIQQCENVTIQHCLIQDMGGRLAYISKTDGVLINDSIIKTGGIMTQASQGILFGRGNNSTVISNNEIADSYQSLIQIDGADGYNMEKFLSFKLINNHLHHCGKNIFDDMGGIQILNHCRGIVVEHNWIHDIYAPRHAGQAICSCSGTAGTIIRNNLVYDSTQLAFKMDTGCNVTVENNIFGPGYHGVIGWTNKAPKYHALDMKHNILIYNSTALIGDFNKDGINISFDKNIYWITRGAVLVDFRTMIFFFFFFPSKYI</sequence>
<feature type="domain" description="Right handed beta helix" evidence="1">
    <location>
        <begin position="58"/>
        <end position="234"/>
    </location>
</feature>